<feature type="domain" description="4Fe-4S ferredoxin-type" evidence="1">
    <location>
        <begin position="118"/>
        <end position="150"/>
    </location>
</feature>
<dbReference type="PROSITE" id="PS51379">
    <property type="entry name" value="4FE4S_FER_2"/>
    <property type="match status" value="1"/>
</dbReference>
<keyword evidence="3" id="KW-1185">Reference proteome</keyword>
<sequence>MVAGVAPAAPEDGLPPSIKSIVLLAPDEPRFWPMFTETAEYNDGAPDALDRWSRKAIGGIACELDTKAYFPFGGPPYRPFLTWALRSGRCWSSPVGLLVHDVAGLFISFRGAIGIAETHASIEAKAPCETCMERPCTTACPVDALTPDGYDVPACKRWLTTSAGAVCHGGGCLVRRACPVGAGRRGAAQSSFHMKAFHPV</sequence>
<name>A0A238L9K3_9RHOB</name>
<evidence type="ECO:0000313" key="2">
    <source>
        <dbReference type="EMBL" id="SMY06387.1"/>
    </source>
</evidence>
<dbReference type="InterPro" id="IPR017896">
    <property type="entry name" value="4Fe4S_Fe-S-bd"/>
</dbReference>
<dbReference type="Proteomes" id="UP000201613">
    <property type="component" value="Unassembled WGS sequence"/>
</dbReference>
<dbReference type="AlphaFoldDB" id="A0A238L9K3"/>
<dbReference type="EMBL" id="FXZK01000001">
    <property type="protein sequence ID" value="SMY06387.1"/>
    <property type="molecule type" value="Genomic_DNA"/>
</dbReference>
<organism evidence="2 3">
    <name type="scientific">Flavimaricola marinus</name>
    <dbReference type="NCBI Taxonomy" id="1819565"/>
    <lineage>
        <taxon>Bacteria</taxon>
        <taxon>Pseudomonadati</taxon>
        <taxon>Pseudomonadota</taxon>
        <taxon>Alphaproteobacteria</taxon>
        <taxon>Rhodobacterales</taxon>
        <taxon>Paracoccaceae</taxon>
        <taxon>Flavimaricola</taxon>
    </lineage>
</organism>
<dbReference type="OrthoDB" id="8279740at2"/>
<reference evidence="2 3" key="1">
    <citation type="submission" date="2017-05" db="EMBL/GenBank/DDBJ databases">
        <authorList>
            <person name="Song R."/>
            <person name="Chenine A.L."/>
            <person name="Ruprecht R.M."/>
        </authorList>
    </citation>
    <scope>NUCLEOTIDE SEQUENCE [LARGE SCALE GENOMIC DNA]</scope>
    <source>
        <strain evidence="2 3">CECT 8899</strain>
    </source>
</reference>
<evidence type="ECO:0000259" key="1">
    <source>
        <dbReference type="PROSITE" id="PS51379"/>
    </source>
</evidence>
<evidence type="ECO:0000313" key="3">
    <source>
        <dbReference type="Proteomes" id="UP000201613"/>
    </source>
</evidence>
<proteinExistence type="predicted"/>
<accession>A0A238L9K3</accession>
<protein>
    <recommendedName>
        <fullName evidence="1">4Fe-4S ferredoxin-type domain-containing protein</fullName>
    </recommendedName>
</protein>
<dbReference type="RefSeq" id="WP_093990570.1">
    <property type="nucleotide sequence ID" value="NZ_FXZK01000001.1"/>
</dbReference>
<gene>
    <name evidence="2" type="ORF">LOM8899_00511</name>
</gene>